<keyword evidence="3" id="KW-1185">Reference proteome</keyword>
<feature type="transmembrane region" description="Helical" evidence="1">
    <location>
        <begin position="81"/>
        <end position="99"/>
    </location>
</feature>
<dbReference type="PANTHER" id="PTHR36840">
    <property type="entry name" value="BLL5714 PROTEIN"/>
    <property type="match status" value="1"/>
</dbReference>
<evidence type="ECO:0000313" key="2">
    <source>
        <dbReference type="EMBL" id="MBQ0936385.1"/>
    </source>
</evidence>
<feature type="transmembrane region" description="Helical" evidence="1">
    <location>
        <begin position="300"/>
        <end position="317"/>
    </location>
</feature>
<dbReference type="InterPro" id="IPR010640">
    <property type="entry name" value="Low_temperature_requirement_A"/>
</dbReference>
<name>A0ABS5DZ04_9BURK</name>
<gene>
    <name evidence="2" type="ORF">KAK11_13675</name>
</gene>
<feature type="transmembrane region" description="Helical" evidence="1">
    <location>
        <begin position="105"/>
        <end position="123"/>
    </location>
</feature>
<dbReference type="RefSeq" id="WP_210809738.1">
    <property type="nucleotide sequence ID" value="NZ_JAGQDG010000005.1"/>
</dbReference>
<keyword evidence="1" id="KW-0472">Membrane</keyword>
<sequence>MSKVPAHLPPHAHGRKATWFELFFDLVFVVAVAQLSGAYAHHYTLGGAVQFALAFLAMWWCWLGHTFYGTRFDQDLPRQRLLGFAQISAVCLIGYGVTAPLTERAWAFGIGLAAFKLLLAGAYQTERRWLGAAGLIRAYSTLYAVQAALWLAGVAWPGSERWACWSLALGLDLLSPWLVARHTAEVPPHPEHLPERFGLFTIILLGEGMASVVHALDHGEHLHLSSVIAAGLGGLLSFALWRAYFDRVRGHGERHIADAAAGRRMRLWAYGHVPLYLGIASLAAGTVALSSPDALTLRSAAIYGAGLLLAVLGLGLLGRAKTTQSAPGDG</sequence>
<protein>
    <submittedName>
        <fullName evidence="2">Low temperature requirement protein A</fullName>
    </submittedName>
</protein>
<feature type="transmembrane region" description="Helical" evidence="1">
    <location>
        <begin position="20"/>
        <end position="41"/>
    </location>
</feature>
<keyword evidence="1" id="KW-0812">Transmembrane</keyword>
<keyword evidence="1" id="KW-1133">Transmembrane helix</keyword>
<proteinExistence type="predicted"/>
<dbReference type="PANTHER" id="PTHR36840:SF1">
    <property type="entry name" value="BLL5714 PROTEIN"/>
    <property type="match status" value="1"/>
</dbReference>
<feature type="transmembrane region" description="Helical" evidence="1">
    <location>
        <begin position="266"/>
        <end position="288"/>
    </location>
</feature>
<comment type="caution">
    <text evidence="2">The sequence shown here is derived from an EMBL/GenBank/DDBJ whole genome shotgun (WGS) entry which is preliminary data.</text>
</comment>
<dbReference type="Pfam" id="PF06772">
    <property type="entry name" value="LtrA"/>
    <property type="match status" value="1"/>
</dbReference>
<evidence type="ECO:0000313" key="3">
    <source>
        <dbReference type="Proteomes" id="UP000672097"/>
    </source>
</evidence>
<accession>A0ABS5DZ04</accession>
<evidence type="ECO:0000256" key="1">
    <source>
        <dbReference type="SAM" id="Phobius"/>
    </source>
</evidence>
<organism evidence="2 3">
    <name type="scientific">Ideonella paludis</name>
    <dbReference type="NCBI Taxonomy" id="1233411"/>
    <lineage>
        <taxon>Bacteria</taxon>
        <taxon>Pseudomonadati</taxon>
        <taxon>Pseudomonadota</taxon>
        <taxon>Betaproteobacteria</taxon>
        <taxon>Burkholderiales</taxon>
        <taxon>Sphaerotilaceae</taxon>
        <taxon>Ideonella</taxon>
    </lineage>
</organism>
<feature type="transmembrane region" description="Helical" evidence="1">
    <location>
        <begin position="135"/>
        <end position="156"/>
    </location>
</feature>
<feature type="transmembrane region" description="Helical" evidence="1">
    <location>
        <begin position="47"/>
        <end position="69"/>
    </location>
</feature>
<dbReference type="Proteomes" id="UP000672097">
    <property type="component" value="Unassembled WGS sequence"/>
</dbReference>
<dbReference type="EMBL" id="JAGQDG010000005">
    <property type="protein sequence ID" value="MBQ0936385.1"/>
    <property type="molecule type" value="Genomic_DNA"/>
</dbReference>
<reference evidence="2 3" key="1">
    <citation type="submission" date="2021-04" db="EMBL/GenBank/DDBJ databases">
        <title>The genome sequence of type strain Ideonella paludis KCTC 32238.</title>
        <authorList>
            <person name="Liu Y."/>
        </authorList>
    </citation>
    <scope>NUCLEOTIDE SEQUENCE [LARGE SCALE GENOMIC DNA]</scope>
    <source>
        <strain evidence="2 3">KCTC 32238</strain>
    </source>
</reference>
<feature type="transmembrane region" description="Helical" evidence="1">
    <location>
        <begin position="222"/>
        <end position="245"/>
    </location>
</feature>